<gene>
    <name evidence="2" type="ORF">E2562_017395</name>
</gene>
<feature type="region of interest" description="Disordered" evidence="1">
    <location>
        <begin position="1"/>
        <end position="52"/>
    </location>
</feature>
<dbReference type="EMBL" id="SPHZ02000007">
    <property type="protein sequence ID" value="KAF0907462.1"/>
    <property type="molecule type" value="Genomic_DNA"/>
</dbReference>
<protein>
    <submittedName>
        <fullName evidence="2">Uncharacterized protein</fullName>
    </submittedName>
</protein>
<dbReference type="AlphaFoldDB" id="A0A6G1D566"/>
<reference evidence="2 3" key="1">
    <citation type="submission" date="2019-11" db="EMBL/GenBank/DDBJ databases">
        <title>Whole genome sequence of Oryza granulata.</title>
        <authorList>
            <person name="Li W."/>
        </authorList>
    </citation>
    <scope>NUCLEOTIDE SEQUENCE [LARGE SCALE GENOMIC DNA]</scope>
    <source>
        <strain evidence="3">cv. Menghai</strain>
        <tissue evidence="2">Leaf</tissue>
    </source>
</reference>
<dbReference type="Proteomes" id="UP000479710">
    <property type="component" value="Unassembled WGS sequence"/>
</dbReference>
<name>A0A6G1D566_9ORYZ</name>
<evidence type="ECO:0000313" key="2">
    <source>
        <dbReference type="EMBL" id="KAF0907462.1"/>
    </source>
</evidence>
<accession>A0A6G1D566</accession>
<proteinExistence type="predicted"/>
<evidence type="ECO:0000256" key="1">
    <source>
        <dbReference type="SAM" id="MobiDB-lite"/>
    </source>
</evidence>
<sequence length="106" mass="11498">MRDHACDTDSHQDGVGSNADAEEEFDGEAAPAAAGDGGMAGGGDEVEEAGRDTALADNTTWVNQLINRKSFNLLATNFRNIDNITVVFFAEIFHYNFISIQILKLF</sequence>
<evidence type="ECO:0000313" key="3">
    <source>
        <dbReference type="Proteomes" id="UP000479710"/>
    </source>
</evidence>
<organism evidence="2 3">
    <name type="scientific">Oryza meyeriana var. granulata</name>
    <dbReference type="NCBI Taxonomy" id="110450"/>
    <lineage>
        <taxon>Eukaryota</taxon>
        <taxon>Viridiplantae</taxon>
        <taxon>Streptophyta</taxon>
        <taxon>Embryophyta</taxon>
        <taxon>Tracheophyta</taxon>
        <taxon>Spermatophyta</taxon>
        <taxon>Magnoliopsida</taxon>
        <taxon>Liliopsida</taxon>
        <taxon>Poales</taxon>
        <taxon>Poaceae</taxon>
        <taxon>BOP clade</taxon>
        <taxon>Oryzoideae</taxon>
        <taxon>Oryzeae</taxon>
        <taxon>Oryzinae</taxon>
        <taxon>Oryza</taxon>
        <taxon>Oryza meyeriana</taxon>
    </lineage>
</organism>
<feature type="compositionally biased region" description="Basic and acidic residues" evidence="1">
    <location>
        <begin position="1"/>
        <end position="12"/>
    </location>
</feature>
<keyword evidence="3" id="KW-1185">Reference proteome</keyword>
<comment type="caution">
    <text evidence="2">The sequence shown here is derived from an EMBL/GenBank/DDBJ whole genome shotgun (WGS) entry which is preliminary data.</text>
</comment>